<keyword evidence="12 18" id="KW-1133">Transmembrane helix</keyword>
<proteinExistence type="inferred from homology"/>
<feature type="transmembrane region" description="Helical" evidence="18">
    <location>
        <begin position="196"/>
        <end position="214"/>
    </location>
</feature>
<dbReference type="GO" id="GO:0006120">
    <property type="term" value="P:mitochondrial electron transport, NADH to ubiquinone"/>
    <property type="evidence" value="ECO:0007669"/>
    <property type="project" value="InterPro"/>
</dbReference>
<evidence type="ECO:0000256" key="11">
    <source>
        <dbReference type="ARBA" id="ARBA00022982"/>
    </source>
</evidence>
<feature type="domain" description="NADH:quinone oxidoreductase/Mrp antiporter transmembrane" evidence="19">
    <location>
        <begin position="23"/>
        <end position="279"/>
    </location>
</feature>
<evidence type="ECO:0000256" key="8">
    <source>
        <dbReference type="ARBA" id="ARBA00022692"/>
    </source>
</evidence>
<dbReference type="GO" id="GO:0008137">
    <property type="term" value="F:NADH dehydrogenase (ubiquinone) activity"/>
    <property type="evidence" value="ECO:0007669"/>
    <property type="project" value="UniProtKB-EC"/>
</dbReference>
<feature type="transmembrane region" description="Helical" evidence="18">
    <location>
        <begin position="7"/>
        <end position="24"/>
    </location>
</feature>
<evidence type="ECO:0000259" key="19">
    <source>
        <dbReference type="Pfam" id="PF00361"/>
    </source>
</evidence>
<evidence type="ECO:0000313" key="20">
    <source>
        <dbReference type="EMBL" id="QTC08254.1"/>
    </source>
</evidence>
<keyword evidence="16 18" id="KW-0472">Membrane</keyword>
<reference evidence="20" key="1">
    <citation type="journal article" date="2021" name="Mol. Biol. Rep.">
        <title>The nearly complete mitogenome of the Southeast Asian firefly Pteroptyx tener (Coleoptera: Lampyridae).</title>
        <authorList>
            <person name="Cheng S."/>
            <person name="Mat-Isa M.N."/>
            <person name="Sapian I.S."/>
            <person name="Ishak S.F."/>
        </authorList>
    </citation>
    <scope>NUCLEOTIDE SEQUENCE</scope>
    <source>
        <strain evidence="20">Kf37</strain>
    </source>
</reference>
<evidence type="ECO:0000256" key="9">
    <source>
        <dbReference type="ARBA" id="ARBA00022792"/>
    </source>
</evidence>
<name>A0A8A4HNK5_9COLE</name>
<keyword evidence="7 18" id="KW-0679">Respiratory chain</keyword>
<evidence type="ECO:0000256" key="14">
    <source>
        <dbReference type="ARBA" id="ARBA00023075"/>
    </source>
</evidence>
<comment type="catalytic activity">
    <reaction evidence="17 18">
        <text>a ubiquinone + NADH + 5 H(+)(in) = a ubiquinol + NAD(+) + 4 H(+)(out)</text>
        <dbReference type="Rhea" id="RHEA:29091"/>
        <dbReference type="Rhea" id="RHEA-COMP:9565"/>
        <dbReference type="Rhea" id="RHEA-COMP:9566"/>
        <dbReference type="ChEBI" id="CHEBI:15378"/>
        <dbReference type="ChEBI" id="CHEBI:16389"/>
        <dbReference type="ChEBI" id="CHEBI:17976"/>
        <dbReference type="ChEBI" id="CHEBI:57540"/>
        <dbReference type="ChEBI" id="CHEBI:57945"/>
        <dbReference type="EC" id="7.1.1.2"/>
    </reaction>
</comment>
<gene>
    <name evidence="20" type="primary">ND2</name>
</gene>
<dbReference type="EMBL" id="MT140359">
    <property type="protein sequence ID" value="QTC08254.1"/>
    <property type="molecule type" value="Genomic_DNA"/>
</dbReference>
<keyword evidence="11 18" id="KW-0249">Electron transport</keyword>
<evidence type="ECO:0000256" key="3">
    <source>
        <dbReference type="ARBA" id="ARBA00007012"/>
    </source>
</evidence>
<feature type="transmembrane region" description="Helical" evidence="18">
    <location>
        <begin position="147"/>
        <end position="166"/>
    </location>
</feature>
<dbReference type="InterPro" id="IPR001750">
    <property type="entry name" value="ND/Mrp_TM"/>
</dbReference>
<dbReference type="InterPro" id="IPR050175">
    <property type="entry name" value="Complex_I_Subunit_2"/>
</dbReference>
<keyword evidence="9 18" id="KW-0999">Mitochondrion inner membrane</keyword>
<evidence type="ECO:0000256" key="16">
    <source>
        <dbReference type="ARBA" id="ARBA00023136"/>
    </source>
</evidence>
<feature type="transmembrane region" description="Helical" evidence="18">
    <location>
        <begin position="313"/>
        <end position="334"/>
    </location>
</feature>
<keyword evidence="14 18" id="KW-0830">Ubiquinone</keyword>
<accession>A0A8A4HNK5</accession>
<sequence length="337" mass="39621">MTKMYKLMFLTILMMSTLISISAYTWLGMWIGLEINLLSIIPIIMNKNILSSESSIKYFITQALASTMIMMSIIMMMWKMNFTSAIFNSEIMLIMNSGLLLKMGMAPLHFWFPEVLEGLNWNNCMIMLTWQKIAPMVLYMYNTEMNMFNYMIIISGMIISSLMSFNQISMRKLMAFSSINHMGWMMAAMMTEKTIWILYFLIYTMITINISLTMKNMYYLNQLFMLMNESFSTKIMFMLNFLSLSGIPPFLGFLPKWLVIQTMIELNMMFLSIIMILFTLIMIFVYMRISMSTLIMKTNQINWKININNKTNIMITSMLNFFMIFSLILMTIALNEI</sequence>
<evidence type="ECO:0000256" key="15">
    <source>
        <dbReference type="ARBA" id="ARBA00023128"/>
    </source>
</evidence>
<keyword evidence="8 18" id="KW-0812">Transmembrane</keyword>
<dbReference type="GO" id="GO:0005743">
    <property type="term" value="C:mitochondrial inner membrane"/>
    <property type="evidence" value="ECO:0007669"/>
    <property type="project" value="UniProtKB-SubCell"/>
</dbReference>
<dbReference type="AlphaFoldDB" id="A0A8A4HNK5"/>
<dbReference type="InterPro" id="IPR003917">
    <property type="entry name" value="NADH_UbQ_OxRdtase_chain2"/>
</dbReference>
<evidence type="ECO:0000256" key="12">
    <source>
        <dbReference type="ARBA" id="ARBA00022989"/>
    </source>
</evidence>
<dbReference type="PRINTS" id="PR01436">
    <property type="entry name" value="NADHDHGNASE2"/>
</dbReference>
<comment type="subcellular location">
    <subcellularLocation>
        <location evidence="2 18">Mitochondrion inner membrane</location>
        <topology evidence="2 18">Multi-pass membrane protein</topology>
    </subcellularLocation>
</comment>
<comment type="function">
    <text evidence="1">Core subunit of the mitochondrial membrane respiratory chain NADH dehydrogenase (Complex I) that is believed to belong to the minimal assembly required for catalysis. Complex I functions in the transfer of electrons from NADH to the respiratory chain. The immediate electron acceptor for the enzyme is believed to be ubiquinone.</text>
</comment>
<evidence type="ECO:0000256" key="13">
    <source>
        <dbReference type="ARBA" id="ARBA00023027"/>
    </source>
</evidence>
<keyword evidence="10 18" id="KW-1278">Translocase</keyword>
<comment type="similarity">
    <text evidence="3 18">Belongs to the complex I subunit 2 family.</text>
</comment>
<comment type="function">
    <text evidence="18">Core subunit of the mitochondrial membrane respiratory chain NADH dehydrogenase (Complex I) which catalyzes electron transfer from NADH through the respiratory chain, using ubiquinone as an electron acceptor. Essential for the catalytic activity and assembly of complex I.</text>
</comment>
<evidence type="ECO:0000256" key="10">
    <source>
        <dbReference type="ARBA" id="ARBA00022967"/>
    </source>
</evidence>
<feature type="transmembrane region" description="Helical" evidence="18">
    <location>
        <begin position="266"/>
        <end position="287"/>
    </location>
</feature>
<dbReference type="PANTHER" id="PTHR46552">
    <property type="entry name" value="NADH-UBIQUINONE OXIDOREDUCTASE CHAIN 2"/>
    <property type="match status" value="1"/>
</dbReference>
<feature type="transmembrane region" description="Helical" evidence="18">
    <location>
        <begin position="235"/>
        <end position="254"/>
    </location>
</feature>
<keyword evidence="6" id="KW-0813">Transport</keyword>
<evidence type="ECO:0000256" key="4">
    <source>
        <dbReference type="ARBA" id="ARBA00012944"/>
    </source>
</evidence>
<evidence type="ECO:0000256" key="18">
    <source>
        <dbReference type="RuleBase" id="RU003403"/>
    </source>
</evidence>
<keyword evidence="15 18" id="KW-0496">Mitochondrion</keyword>
<evidence type="ECO:0000256" key="7">
    <source>
        <dbReference type="ARBA" id="ARBA00022660"/>
    </source>
</evidence>
<protein>
    <recommendedName>
        <fullName evidence="5 18">NADH-ubiquinone oxidoreductase chain 2</fullName>
        <ecNumber evidence="4 18">7.1.1.2</ecNumber>
    </recommendedName>
</protein>
<geneLocation type="mitochondrion" evidence="20"/>
<evidence type="ECO:0000256" key="5">
    <source>
        <dbReference type="ARBA" id="ARBA00021008"/>
    </source>
</evidence>
<dbReference type="EC" id="7.1.1.2" evidence="4 18"/>
<organism evidence="20">
    <name type="scientific">Pteroptyx tener</name>
    <dbReference type="NCBI Taxonomy" id="2035279"/>
    <lineage>
        <taxon>Eukaryota</taxon>
        <taxon>Metazoa</taxon>
        <taxon>Ecdysozoa</taxon>
        <taxon>Arthropoda</taxon>
        <taxon>Hexapoda</taxon>
        <taxon>Insecta</taxon>
        <taxon>Pterygota</taxon>
        <taxon>Neoptera</taxon>
        <taxon>Endopterygota</taxon>
        <taxon>Coleoptera</taxon>
        <taxon>Polyphaga</taxon>
        <taxon>Elateriformia</taxon>
        <taxon>Elateroidea</taxon>
        <taxon>Lampyridae</taxon>
        <taxon>Luciolinae</taxon>
        <taxon>Pteroptyx</taxon>
    </lineage>
</organism>
<evidence type="ECO:0000256" key="1">
    <source>
        <dbReference type="ARBA" id="ARBA00003257"/>
    </source>
</evidence>
<evidence type="ECO:0000256" key="6">
    <source>
        <dbReference type="ARBA" id="ARBA00022448"/>
    </source>
</evidence>
<feature type="transmembrane region" description="Helical" evidence="18">
    <location>
        <begin position="58"/>
        <end position="79"/>
    </location>
</feature>
<evidence type="ECO:0000256" key="17">
    <source>
        <dbReference type="ARBA" id="ARBA00049551"/>
    </source>
</evidence>
<dbReference type="PANTHER" id="PTHR46552:SF1">
    <property type="entry name" value="NADH-UBIQUINONE OXIDOREDUCTASE CHAIN 2"/>
    <property type="match status" value="1"/>
</dbReference>
<evidence type="ECO:0000256" key="2">
    <source>
        <dbReference type="ARBA" id="ARBA00004448"/>
    </source>
</evidence>
<keyword evidence="13 18" id="KW-0520">NAD</keyword>
<dbReference type="Pfam" id="PF00361">
    <property type="entry name" value="Proton_antipo_M"/>
    <property type="match status" value="1"/>
</dbReference>